<accession>A0A098S564</accession>
<dbReference type="InterPro" id="IPR041490">
    <property type="entry name" value="KstR2_TetR_C"/>
</dbReference>
<name>A0A098S564_9BACT</name>
<evidence type="ECO:0000256" key="2">
    <source>
        <dbReference type="ARBA" id="ARBA00023015"/>
    </source>
</evidence>
<reference evidence="7 8" key="1">
    <citation type="journal article" date="2014" name="Int. J. Syst. Evol. Microbiol.">
        <title>Phaeodactylibacter xiamenensis gen. nov., sp. nov., a member of the family Saprospiraceae isolated from the marine alga Phaeodactylum tricornutum.</title>
        <authorList>
            <person name="Chen Z.Jr."/>
            <person name="Lei X."/>
            <person name="Lai Q."/>
            <person name="Li Y."/>
            <person name="Zhang B."/>
            <person name="Zhang J."/>
            <person name="Zhang H."/>
            <person name="Yang L."/>
            <person name="Zheng W."/>
            <person name="Tian Y."/>
            <person name="Yu Z."/>
            <person name="Xu H.Jr."/>
            <person name="Zheng T."/>
        </authorList>
    </citation>
    <scope>NUCLEOTIDE SEQUENCE [LARGE SCALE GENOMIC DNA]</scope>
    <source>
        <strain evidence="7 8">KD52</strain>
    </source>
</reference>
<evidence type="ECO:0000256" key="5">
    <source>
        <dbReference type="PROSITE-ProRule" id="PRU00335"/>
    </source>
</evidence>
<keyword evidence="4" id="KW-0804">Transcription</keyword>
<organism evidence="7 8">
    <name type="scientific">Phaeodactylibacter xiamenensis</name>
    <dbReference type="NCBI Taxonomy" id="1524460"/>
    <lineage>
        <taxon>Bacteria</taxon>
        <taxon>Pseudomonadati</taxon>
        <taxon>Bacteroidota</taxon>
        <taxon>Saprospiria</taxon>
        <taxon>Saprospirales</taxon>
        <taxon>Haliscomenobacteraceae</taxon>
        <taxon>Phaeodactylibacter</taxon>
    </lineage>
</organism>
<dbReference type="GO" id="GO:0000976">
    <property type="term" value="F:transcription cis-regulatory region binding"/>
    <property type="evidence" value="ECO:0007669"/>
    <property type="project" value="TreeGrafter"/>
</dbReference>
<dbReference type="Gene3D" id="1.10.357.10">
    <property type="entry name" value="Tetracycline Repressor, domain 2"/>
    <property type="match status" value="1"/>
</dbReference>
<keyword evidence="1" id="KW-0678">Repressor</keyword>
<dbReference type="SUPFAM" id="SSF46689">
    <property type="entry name" value="Homeodomain-like"/>
    <property type="match status" value="1"/>
</dbReference>
<dbReference type="Gene3D" id="1.10.10.60">
    <property type="entry name" value="Homeodomain-like"/>
    <property type="match status" value="1"/>
</dbReference>
<dbReference type="PRINTS" id="PR00455">
    <property type="entry name" value="HTHTETR"/>
</dbReference>
<keyword evidence="3 5" id="KW-0238">DNA-binding</keyword>
<gene>
    <name evidence="7" type="ORF">IX84_14920</name>
</gene>
<dbReference type="PANTHER" id="PTHR30055">
    <property type="entry name" value="HTH-TYPE TRANSCRIPTIONAL REGULATOR RUTR"/>
    <property type="match status" value="1"/>
</dbReference>
<dbReference type="STRING" id="1524460.IX84_14920"/>
<dbReference type="Proteomes" id="UP000029736">
    <property type="component" value="Unassembled WGS sequence"/>
</dbReference>
<dbReference type="InterPro" id="IPR050109">
    <property type="entry name" value="HTH-type_TetR-like_transc_reg"/>
</dbReference>
<dbReference type="InterPro" id="IPR009057">
    <property type="entry name" value="Homeodomain-like_sf"/>
</dbReference>
<dbReference type="SUPFAM" id="SSF48498">
    <property type="entry name" value="Tetracyclin repressor-like, C-terminal domain"/>
    <property type="match status" value="1"/>
</dbReference>
<dbReference type="RefSeq" id="WP_044221959.1">
    <property type="nucleotide sequence ID" value="NZ_JBKAGJ010000044.1"/>
</dbReference>
<proteinExistence type="predicted"/>
<dbReference type="Pfam" id="PF17932">
    <property type="entry name" value="TetR_C_24"/>
    <property type="match status" value="1"/>
</dbReference>
<dbReference type="OrthoDB" id="9814200at2"/>
<dbReference type="AlphaFoldDB" id="A0A098S564"/>
<dbReference type="Pfam" id="PF00440">
    <property type="entry name" value="TetR_N"/>
    <property type="match status" value="1"/>
</dbReference>
<dbReference type="PROSITE" id="PS50977">
    <property type="entry name" value="HTH_TETR_2"/>
    <property type="match status" value="1"/>
</dbReference>
<dbReference type="PANTHER" id="PTHR30055:SF175">
    <property type="entry name" value="HTH-TYPE TRANSCRIPTIONAL REPRESSOR KSTR2"/>
    <property type="match status" value="1"/>
</dbReference>
<evidence type="ECO:0000256" key="3">
    <source>
        <dbReference type="ARBA" id="ARBA00023125"/>
    </source>
</evidence>
<keyword evidence="8" id="KW-1185">Reference proteome</keyword>
<keyword evidence="2" id="KW-0805">Transcription regulation</keyword>
<dbReference type="InterPro" id="IPR036271">
    <property type="entry name" value="Tet_transcr_reg_TetR-rel_C_sf"/>
</dbReference>
<feature type="domain" description="HTH tetR-type" evidence="6">
    <location>
        <begin position="5"/>
        <end position="65"/>
    </location>
</feature>
<comment type="caution">
    <text evidence="7">The sequence shown here is derived from an EMBL/GenBank/DDBJ whole genome shotgun (WGS) entry which is preliminary data.</text>
</comment>
<evidence type="ECO:0000313" key="8">
    <source>
        <dbReference type="Proteomes" id="UP000029736"/>
    </source>
</evidence>
<feature type="DNA-binding region" description="H-T-H motif" evidence="5">
    <location>
        <begin position="28"/>
        <end position="47"/>
    </location>
</feature>
<evidence type="ECO:0000259" key="6">
    <source>
        <dbReference type="PROSITE" id="PS50977"/>
    </source>
</evidence>
<evidence type="ECO:0000256" key="1">
    <source>
        <dbReference type="ARBA" id="ARBA00022491"/>
    </source>
</evidence>
<dbReference type="EMBL" id="JPOS01000035">
    <property type="protein sequence ID" value="KGE87499.1"/>
    <property type="molecule type" value="Genomic_DNA"/>
</dbReference>
<dbReference type="InterPro" id="IPR001647">
    <property type="entry name" value="HTH_TetR"/>
</dbReference>
<dbReference type="GO" id="GO:0003700">
    <property type="term" value="F:DNA-binding transcription factor activity"/>
    <property type="evidence" value="ECO:0007669"/>
    <property type="project" value="TreeGrafter"/>
</dbReference>
<evidence type="ECO:0000256" key="4">
    <source>
        <dbReference type="ARBA" id="ARBA00023163"/>
    </source>
</evidence>
<sequence>MTTKKTKKEIIQEAAAHLFRDKGYSATSMRDLAEAVNLKASSLYNHISSKEEILRNICFDNAHRFISGMEEVEKSGADAPAQVRALLSLHIRTAMEDATSVTAFNDEWRHLNEPYLSEFKALRKDYEQRFRNILNTGMKSGAFRQMDPNVMLYTLFSSVRWLYDWFQEGKSRSAEAVEAEVIELLMGGLHSS</sequence>
<protein>
    <submittedName>
        <fullName evidence="7">TetR family transcriptional regulator</fullName>
    </submittedName>
</protein>
<evidence type="ECO:0000313" key="7">
    <source>
        <dbReference type="EMBL" id="KGE87499.1"/>
    </source>
</evidence>